<evidence type="ECO:0000313" key="3">
    <source>
        <dbReference type="Proteomes" id="UP001152622"/>
    </source>
</evidence>
<organism evidence="2 3">
    <name type="scientific">Synaphobranchus kaupii</name>
    <name type="common">Kaup's arrowtooth eel</name>
    <dbReference type="NCBI Taxonomy" id="118154"/>
    <lineage>
        <taxon>Eukaryota</taxon>
        <taxon>Metazoa</taxon>
        <taxon>Chordata</taxon>
        <taxon>Craniata</taxon>
        <taxon>Vertebrata</taxon>
        <taxon>Euteleostomi</taxon>
        <taxon>Actinopterygii</taxon>
        <taxon>Neopterygii</taxon>
        <taxon>Teleostei</taxon>
        <taxon>Anguilliformes</taxon>
        <taxon>Synaphobranchidae</taxon>
        <taxon>Synaphobranchus</taxon>
    </lineage>
</organism>
<dbReference type="EMBL" id="JAINUF010000009">
    <property type="protein sequence ID" value="KAJ8350483.1"/>
    <property type="molecule type" value="Genomic_DNA"/>
</dbReference>
<gene>
    <name evidence="2" type="ORF">SKAU_G00256130</name>
</gene>
<name>A0A9Q1IS34_SYNKA</name>
<proteinExistence type="predicted"/>
<sequence length="131" mass="13565">MEPEEVLSGGFLPPDRFSNSARAHGPSRSAGAKCSHGKRLNLALNKAYEDMTETTGGRCSDPGGGVEPRGALAASANSSTDSYTGPASRHTGRAGIKDSSAQTLHSVPETMWGAACLGVDKLPPLESRVQI</sequence>
<dbReference type="Proteomes" id="UP001152622">
    <property type="component" value="Chromosome 9"/>
</dbReference>
<feature type="compositionally biased region" description="Polar residues" evidence="1">
    <location>
        <begin position="75"/>
        <end position="85"/>
    </location>
</feature>
<reference evidence="2" key="1">
    <citation type="journal article" date="2023" name="Science">
        <title>Genome structures resolve the early diversification of teleost fishes.</title>
        <authorList>
            <person name="Parey E."/>
            <person name="Louis A."/>
            <person name="Montfort J."/>
            <person name="Bouchez O."/>
            <person name="Roques C."/>
            <person name="Iampietro C."/>
            <person name="Lluch J."/>
            <person name="Castinel A."/>
            <person name="Donnadieu C."/>
            <person name="Desvignes T."/>
            <person name="Floi Bucao C."/>
            <person name="Jouanno E."/>
            <person name="Wen M."/>
            <person name="Mejri S."/>
            <person name="Dirks R."/>
            <person name="Jansen H."/>
            <person name="Henkel C."/>
            <person name="Chen W.J."/>
            <person name="Zahm M."/>
            <person name="Cabau C."/>
            <person name="Klopp C."/>
            <person name="Thompson A.W."/>
            <person name="Robinson-Rechavi M."/>
            <person name="Braasch I."/>
            <person name="Lecointre G."/>
            <person name="Bobe J."/>
            <person name="Postlethwait J.H."/>
            <person name="Berthelot C."/>
            <person name="Roest Crollius H."/>
            <person name="Guiguen Y."/>
        </authorList>
    </citation>
    <scope>NUCLEOTIDE SEQUENCE</scope>
    <source>
        <strain evidence="2">WJC10195</strain>
    </source>
</reference>
<comment type="caution">
    <text evidence="2">The sequence shown here is derived from an EMBL/GenBank/DDBJ whole genome shotgun (WGS) entry which is preliminary data.</text>
</comment>
<keyword evidence="3" id="KW-1185">Reference proteome</keyword>
<feature type="region of interest" description="Disordered" evidence="1">
    <location>
        <begin position="52"/>
        <end position="98"/>
    </location>
</feature>
<evidence type="ECO:0000313" key="2">
    <source>
        <dbReference type="EMBL" id="KAJ8350483.1"/>
    </source>
</evidence>
<evidence type="ECO:0000256" key="1">
    <source>
        <dbReference type="SAM" id="MobiDB-lite"/>
    </source>
</evidence>
<protein>
    <submittedName>
        <fullName evidence="2">Uncharacterized protein</fullName>
    </submittedName>
</protein>
<feature type="region of interest" description="Disordered" evidence="1">
    <location>
        <begin position="1"/>
        <end position="35"/>
    </location>
</feature>
<accession>A0A9Q1IS34</accession>
<dbReference type="AlphaFoldDB" id="A0A9Q1IS34"/>